<protein>
    <submittedName>
        <fullName evidence="1">Uncharacterized protein</fullName>
    </submittedName>
</protein>
<sequence length="376" mass="41549">MPPSLKNSERWLVVAAREDKQEAIQMAREVSYFLPQTFVVHAKNGWFAIVAGPVELTSMEAVREKEYASALPDDAYLSKGANYQEVVWSSPRIVRVDLDDSTSVEAQLESLVVEAVRQDAEGAPSTGEDYVQTRLEITLRDVNGTLLQTLPTPLDSYASFGNSLELVRISPETPYPQVLIRRFTGGAHCCFQTSILTSADGNSWDLVEAGNFDAGADYRLVDLNFDGTLELLTIDQTFLYLFAPYAASFAPPEVHELVGSKIVNVSAQADYRAEFVNELRDLEGIAEESPDLWEMNGFLAAWGAIKTRLGDFVPALAKITQRHGPAHDFGVRVCPDGRNIDKCSYEEAVLLPFPAGFTLHLVEQGYLTGDPYRTAQ</sequence>
<accession>A0A1U7JHR6</accession>
<evidence type="ECO:0000313" key="1">
    <source>
        <dbReference type="EMBL" id="OKL44245.1"/>
    </source>
</evidence>
<keyword evidence="2" id="KW-1185">Reference proteome</keyword>
<dbReference type="AlphaFoldDB" id="A0A1U7JHR6"/>
<comment type="caution">
    <text evidence="1">The sequence shown here is derived from an EMBL/GenBank/DDBJ whole genome shotgun (WGS) entry which is preliminary data.</text>
</comment>
<gene>
    <name evidence="1" type="ORF">A3843_07465</name>
</gene>
<evidence type="ECO:0000313" key="2">
    <source>
        <dbReference type="Proteomes" id="UP000185783"/>
    </source>
</evidence>
<proteinExistence type="predicted"/>
<organism evidence="1 2">
    <name type="scientific">Pseudovibrio exalbescens</name>
    <dbReference type="NCBI Taxonomy" id="197461"/>
    <lineage>
        <taxon>Bacteria</taxon>
        <taxon>Pseudomonadati</taxon>
        <taxon>Pseudomonadota</taxon>
        <taxon>Alphaproteobacteria</taxon>
        <taxon>Hyphomicrobiales</taxon>
        <taxon>Stappiaceae</taxon>
        <taxon>Pseudovibrio</taxon>
    </lineage>
</organism>
<dbReference type="EMBL" id="LVVZ01000014">
    <property type="protein sequence ID" value="OKL44245.1"/>
    <property type="molecule type" value="Genomic_DNA"/>
</dbReference>
<dbReference type="Proteomes" id="UP000185783">
    <property type="component" value="Unassembled WGS sequence"/>
</dbReference>
<name>A0A1U7JHR6_9HYPH</name>
<reference evidence="1 2" key="1">
    <citation type="submission" date="2016-03" db="EMBL/GenBank/DDBJ databases">
        <title>Genome sequence of Nesiotobacter sp. nov., a moderately halophilic alphaproteobacterium isolated from the Yellow Sea, China.</title>
        <authorList>
            <person name="Zhang G."/>
            <person name="Zhang R."/>
        </authorList>
    </citation>
    <scope>NUCLEOTIDE SEQUENCE [LARGE SCALE GENOMIC DNA]</scope>
    <source>
        <strain evidence="1 2">WB1-6</strain>
    </source>
</reference>
<dbReference type="STRING" id="197461.A3843_07465"/>